<feature type="transmembrane region" description="Helical" evidence="1">
    <location>
        <begin position="23"/>
        <end position="45"/>
    </location>
</feature>
<dbReference type="AlphaFoldDB" id="A0A1E1F437"/>
<evidence type="ECO:0000313" key="3">
    <source>
        <dbReference type="Proteomes" id="UP000218272"/>
    </source>
</evidence>
<keyword evidence="3" id="KW-1185">Reference proteome</keyword>
<dbReference type="RefSeq" id="WP_066517056.1">
    <property type="nucleotide sequence ID" value="NZ_AP017655.1"/>
</dbReference>
<accession>A0A1E1F437</accession>
<gene>
    <name evidence="2" type="ORF">SCLO_1022480</name>
</gene>
<evidence type="ECO:0000313" key="2">
    <source>
        <dbReference type="EMBL" id="BAV65288.1"/>
    </source>
</evidence>
<feature type="transmembrane region" description="Helical" evidence="1">
    <location>
        <begin position="51"/>
        <end position="77"/>
    </location>
</feature>
<proteinExistence type="predicted"/>
<name>A0A1E1F437_9SPHN</name>
<protein>
    <submittedName>
        <fullName evidence="2">Uncharacterized protein</fullName>
    </submittedName>
</protein>
<keyword evidence="1" id="KW-0472">Membrane</keyword>
<dbReference type="OrthoDB" id="7391705at2"/>
<dbReference type="KEGG" id="sclo:SCLO_1022480"/>
<dbReference type="EMBL" id="AP017655">
    <property type="protein sequence ID" value="BAV65288.1"/>
    <property type="molecule type" value="Genomic_DNA"/>
</dbReference>
<sequence>MRQKAALDDPRIAATAWTRFRRFMGWMALAGALCVGVALLALRAWAGPMPIHMVIATVLGVWLTFMLGTALMALAFLSSGTGHDEQVLDPLKEDYPLDD</sequence>
<reference evidence="2 3" key="1">
    <citation type="submission" date="2016-10" db="EMBL/GenBank/DDBJ databases">
        <title>Complete Genome Sequence of the Nonylphenol-Degrading Bacterium Sphingobium cloacae JCM 10874T.</title>
        <authorList>
            <person name="Ootsuka M."/>
            <person name="Nishizawa T."/>
            <person name="Ohta H."/>
        </authorList>
    </citation>
    <scope>NUCLEOTIDE SEQUENCE [LARGE SCALE GENOMIC DNA]</scope>
    <source>
        <strain evidence="2 3">JCM 10874</strain>
    </source>
</reference>
<evidence type="ECO:0000256" key="1">
    <source>
        <dbReference type="SAM" id="Phobius"/>
    </source>
</evidence>
<keyword evidence="1" id="KW-0812">Transmembrane</keyword>
<dbReference type="Proteomes" id="UP000218272">
    <property type="component" value="Chromosome SCLO_1"/>
</dbReference>
<keyword evidence="1" id="KW-1133">Transmembrane helix</keyword>
<organism evidence="2 3">
    <name type="scientific">Sphingobium cloacae</name>
    <dbReference type="NCBI Taxonomy" id="120107"/>
    <lineage>
        <taxon>Bacteria</taxon>
        <taxon>Pseudomonadati</taxon>
        <taxon>Pseudomonadota</taxon>
        <taxon>Alphaproteobacteria</taxon>
        <taxon>Sphingomonadales</taxon>
        <taxon>Sphingomonadaceae</taxon>
        <taxon>Sphingobium</taxon>
    </lineage>
</organism>